<proteinExistence type="predicted"/>
<dbReference type="InterPro" id="IPR002641">
    <property type="entry name" value="PNPLA_dom"/>
</dbReference>
<dbReference type="GO" id="GO:0016042">
    <property type="term" value="P:lipid catabolic process"/>
    <property type="evidence" value="ECO:0007669"/>
    <property type="project" value="UniProtKB-UniRule"/>
</dbReference>
<feature type="short sequence motif" description="GXSXG" evidence="4">
    <location>
        <begin position="49"/>
        <end position="53"/>
    </location>
</feature>
<dbReference type="RefSeq" id="WP_071251586.1">
    <property type="nucleotide sequence ID" value="NZ_JAHEWX010000020.1"/>
</dbReference>
<dbReference type="PANTHER" id="PTHR14226:SF57">
    <property type="entry name" value="BLR7027 PROTEIN"/>
    <property type="match status" value="1"/>
</dbReference>
<dbReference type="GO" id="GO:0016787">
    <property type="term" value="F:hydrolase activity"/>
    <property type="evidence" value="ECO:0007669"/>
    <property type="project" value="UniProtKB-UniRule"/>
</dbReference>
<dbReference type="InterPro" id="IPR016035">
    <property type="entry name" value="Acyl_Trfase/lysoPLipase"/>
</dbReference>
<keyword evidence="1 4" id="KW-0378">Hydrolase</keyword>
<dbReference type="SUPFAM" id="SSF52151">
    <property type="entry name" value="FabD/lysophospholipase-like"/>
    <property type="match status" value="1"/>
</dbReference>
<feature type="active site" description="Proton acceptor" evidence="4">
    <location>
        <position position="195"/>
    </location>
</feature>
<evidence type="ECO:0000313" key="7">
    <source>
        <dbReference type="Proteomes" id="UP000709437"/>
    </source>
</evidence>
<feature type="short sequence motif" description="DGA/G" evidence="4">
    <location>
        <begin position="195"/>
        <end position="197"/>
    </location>
</feature>
<evidence type="ECO:0000256" key="1">
    <source>
        <dbReference type="ARBA" id="ARBA00022801"/>
    </source>
</evidence>
<dbReference type="EMBL" id="JAHEWX010000020">
    <property type="protein sequence ID" value="MBT1542913.1"/>
    <property type="molecule type" value="Genomic_DNA"/>
</dbReference>
<sequence length="298" mass="30019">MTDVSTPVPGSRALVLGGGGVAGIAWEVGVLVALQEAGVDLDAADLVVGTSAGSVVGAFVRNGAVQQAHDQQHSPAPTTYEEPAPIDVEAVQQHIGAALQGATDEQDARARLGQAAQQVVGGQSDDERIVTFGETLPSTEWPEKPLAVTAVDATDGTFRLLTAADGVPLPRAVAASCSVPFVWTPVSIDGRPYVDGGVRSGTNADAAAGYERVLVIACGPEGPSPCGPWLDVAVEALRAGGSSVEVVVADSASQQAFGTNSLSLATQAPSAEAGHAQGTAVAEQIAAFWAEDLASVHA</sequence>
<evidence type="ECO:0000256" key="4">
    <source>
        <dbReference type="PROSITE-ProRule" id="PRU01161"/>
    </source>
</evidence>
<accession>A0A9Q2W8H3</accession>
<evidence type="ECO:0000256" key="2">
    <source>
        <dbReference type="ARBA" id="ARBA00022963"/>
    </source>
</evidence>
<dbReference type="Gene3D" id="3.40.1090.10">
    <property type="entry name" value="Cytosolic phospholipase A2 catalytic domain"/>
    <property type="match status" value="2"/>
</dbReference>
<keyword evidence="3 4" id="KW-0443">Lipid metabolism</keyword>
<feature type="domain" description="PNPLA" evidence="5">
    <location>
        <begin position="14"/>
        <end position="208"/>
    </location>
</feature>
<protein>
    <submittedName>
        <fullName evidence="6">Patatin-like phospholipase family protein</fullName>
    </submittedName>
</protein>
<feature type="active site" description="Nucleophile" evidence="4">
    <location>
        <position position="51"/>
    </location>
</feature>
<comment type="caution">
    <text evidence="6">The sequence shown here is derived from an EMBL/GenBank/DDBJ whole genome shotgun (WGS) entry which is preliminary data.</text>
</comment>
<evidence type="ECO:0000313" key="6">
    <source>
        <dbReference type="EMBL" id="MBT1542913.1"/>
    </source>
</evidence>
<organism evidence="6 7">
    <name type="scientific">Curtobacterium flaccumfaciens pv. flaccumfaciens</name>
    <dbReference type="NCBI Taxonomy" id="138532"/>
    <lineage>
        <taxon>Bacteria</taxon>
        <taxon>Bacillati</taxon>
        <taxon>Actinomycetota</taxon>
        <taxon>Actinomycetes</taxon>
        <taxon>Micrococcales</taxon>
        <taxon>Microbacteriaceae</taxon>
        <taxon>Curtobacterium</taxon>
    </lineage>
</organism>
<evidence type="ECO:0000259" key="5">
    <source>
        <dbReference type="PROSITE" id="PS51635"/>
    </source>
</evidence>
<dbReference type="InterPro" id="IPR050301">
    <property type="entry name" value="NTE"/>
</dbReference>
<evidence type="ECO:0000256" key="3">
    <source>
        <dbReference type="ARBA" id="ARBA00023098"/>
    </source>
</evidence>
<gene>
    <name evidence="6" type="ORF">KK103_14175</name>
</gene>
<keyword evidence="2 4" id="KW-0442">Lipid degradation</keyword>
<reference evidence="6" key="1">
    <citation type="submission" date="2021-05" db="EMBL/GenBank/DDBJ databases">
        <title>Whole genome sequence of Curtobacterium flaccumfaciens pv. flaccumfaciens strain CFBP 3417.</title>
        <authorList>
            <person name="Osdaghi E."/>
            <person name="Taghouti G."/>
            <person name="Portier P."/>
            <person name="Fazliarab A."/>
            <person name="Taghavi S.M."/>
            <person name="Briand M."/>
            <person name="Le-Saux M."/>
            <person name="Jacques M.-A."/>
        </authorList>
    </citation>
    <scope>NUCLEOTIDE SEQUENCE</scope>
    <source>
        <strain evidence="6">CFBP 3417</strain>
    </source>
</reference>
<name>A0A9Q2W8H3_9MICO</name>
<dbReference type="PROSITE" id="PS51635">
    <property type="entry name" value="PNPLA"/>
    <property type="match status" value="1"/>
</dbReference>
<feature type="short sequence motif" description="GXGXXG" evidence="4">
    <location>
        <begin position="18"/>
        <end position="23"/>
    </location>
</feature>
<dbReference type="Pfam" id="PF01734">
    <property type="entry name" value="Patatin"/>
    <property type="match status" value="1"/>
</dbReference>
<dbReference type="PANTHER" id="PTHR14226">
    <property type="entry name" value="NEUROPATHY TARGET ESTERASE/SWISS CHEESE D.MELANOGASTER"/>
    <property type="match status" value="1"/>
</dbReference>
<dbReference type="Proteomes" id="UP000709437">
    <property type="component" value="Unassembled WGS sequence"/>
</dbReference>
<dbReference type="GeneID" id="99623139"/>
<dbReference type="AlphaFoldDB" id="A0A9Q2W8H3"/>